<dbReference type="InterPro" id="IPR005749">
    <property type="entry name" value="Ribosomal_uL15_bac-type"/>
</dbReference>
<dbReference type="InterPro" id="IPR030878">
    <property type="entry name" value="Ribosomal_uL15"/>
</dbReference>
<reference evidence="6" key="1">
    <citation type="submission" date="2018-05" db="EMBL/GenBank/DDBJ databases">
        <authorList>
            <person name="Lanie J.A."/>
            <person name="Ng W.-L."/>
            <person name="Kazmierczak K.M."/>
            <person name="Andrzejewski T.M."/>
            <person name="Davidsen T.M."/>
            <person name="Wayne K.J."/>
            <person name="Tettelin H."/>
            <person name="Glass J.I."/>
            <person name="Rusch D."/>
            <person name="Podicherti R."/>
            <person name="Tsui H.-C.T."/>
            <person name="Winkler M.E."/>
        </authorList>
    </citation>
    <scope>NUCLEOTIDE SEQUENCE</scope>
</reference>
<name>A0A382BEG2_9ZZZZ</name>
<dbReference type="PANTHER" id="PTHR12934:SF11">
    <property type="entry name" value="LARGE RIBOSOMAL SUBUNIT PROTEIN UL15M"/>
    <property type="match status" value="1"/>
</dbReference>
<keyword evidence="3" id="KW-0687">Ribonucleoprotein</keyword>
<feature type="compositionally biased region" description="Gly residues" evidence="4">
    <location>
        <begin position="19"/>
        <end position="33"/>
    </location>
</feature>
<protein>
    <recommendedName>
        <fullName evidence="5">Large ribosomal subunit protein uL15/eL18 domain-containing protein</fullName>
    </recommendedName>
</protein>
<proteinExistence type="inferred from homology"/>
<evidence type="ECO:0000256" key="4">
    <source>
        <dbReference type="SAM" id="MobiDB-lite"/>
    </source>
</evidence>
<dbReference type="GO" id="GO:0003735">
    <property type="term" value="F:structural constituent of ribosome"/>
    <property type="evidence" value="ECO:0007669"/>
    <property type="project" value="InterPro"/>
</dbReference>
<organism evidence="6">
    <name type="scientific">marine metagenome</name>
    <dbReference type="NCBI Taxonomy" id="408172"/>
    <lineage>
        <taxon>unclassified sequences</taxon>
        <taxon>metagenomes</taxon>
        <taxon>ecological metagenomes</taxon>
    </lineage>
</organism>
<dbReference type="GO" id="GO:0022625">
    <property type="term" value="C:cytosolic large ribosomal subunit"/>
    <property type="evidence" value="ECO:0007669"/>
    <property type="project" value="TreeGrafter"/>
</dbReference>
<dbReference type="PANTHER" id="PTHR12934">
    <property type="entry name" value="50S RIBOSOMAL PROTEIN L15"/>
    <property type="match status" value="1"/>
</dbReference>
<dbReference type="SUPFAM" id="SSF52080">
    <property type="entry name" value="Ribosomal proteins L15p and L18e"/>
    <property type="match status" value="1"/>
</dbReference>
<dbReference type="AlphaFoldDB" id="A0A382BEG2"/>
<evidence type="ECO:0000256" key="2">
    <source>
        <dbReference type="ARBA" id="ARBA00022980"/>
    </source>
</evidence>
<dbReference type="InterPro" id="IPR021131">
    <property type="entry name" value="Ribosomal_uL15/eL18"/>
</dbReference>
<comment type="similarity">
    <text evidence="1">Belongs to the universal ribosomal protein uL15 family.</text>
</comment>
<dbReference type="GO" id="GO:0006412">
    <property type="term" value="P:translation"/>
    <property type="evidence" value="ECO:0007669"/>
    <property type="project" value="InterPro"/>
</dbReference>
<feature type="domain" description="Large ribosomal subunit protein uL15/eL18" evidence="5">
    <location>
        <begin position="76"/>
        <end position="142"/>
    </location>
</feature>
<evidence type="ECO:0000313" key="6">
    <source>
        <dbReference type="EMBL" id="SVB12250.1"/>
    </source>
</evidence>
<dbReference type="EMBL" id="UINC01029473">
    <property type="protein sequence ID" value="SVB12250.1"/>
    <property type="molecule type" value="Genomic_DNA"/>
</dbReference>
<sequence length="145" mass="15829">MQLNNLKNPQKKSKKRVGRGNGSGHGTYSGKGLKGQKSRSGFSLIPGFEGGQLRLIKKLAKLKGFKKHNKIINQHVTLEQLNLIPSNVIINEENLLKHGLIKSIKNPVKILNVGKLNSKKNISIKNISATAKKSIIDSGSTIQSD</sequence>
<evidence type="ECO:0000256" key="1">
    <source>
        <dbReference type="ARBA" id="ARBA00007320"/>
    </source>
</evidence>
<dbReference type="Gene3D" id="3.100.10.10">
    <property type="match status" value="1"/>
</dbReference>
<keyword evidence="2" id="KW-0689">Ribosomal protein</keyword>
<evidence type="ECO:0000259" key="5">
    <source>
        <dbReference type="Pfam" id="PF00828"/>
    </source>
</evidence>
<gene>
    <name evidence="6" type="ORF">METZ01_LOCUS165104</name>
</gene>
<feature type="region of interest" description="Disordered" evidence="4">
    <location>
        <begin position="1"/>
        <end position="39"/>
    </location>
</feature>
<dbReference type="InterPro" id="IPR036227">
    <property type="entry name" value="Ribosomal_uL15/eL18_sf"/>
</dbReference>
<evidence type="ECO:0000256" key="3">
    <source>
        <dbReference type="ARBA" id="ARBA00023274"/>
    </source>
</evidence>
<dbReference type="HAMAP" id="MF_01341">
    <property type="entry name" value="Ribosomal_uL15"/>
    <property type="match status" value="1"/>
</dbReference>
<dbReference type="Pfam" id="PF00828">
    <property type="entry name" value="Ribosomal_L27A"/>
    <property type="match status" value="1"/>
</dbReference>
<feature type="compositionally biased region" description="Basic residues" evidence="4">
    <location>
        <begin position="9"/>
        <end position="18"/>
    </location>
</feature>
<accession>A0A382BEG2</accession>
<dbReference type="NCBIfam" id="TIGR01071">
    <property type="entry name" value="rplO_bact"/>
    <property type="match status" value="1"/>
</dbReference>